<dbReference type="GO" id="GO:0016491">
    <property type="term" value="F:oxidoreductase activity"/>
    <property type="evidence" value="ECO:0007669"/>
    <property type="project" value="UniProtKB-KW"/>
</dbReference>
<reference evidence="6" key="1">
    <citation type="journal article" date="2014" name="Int. J. Syst. Evol. Microbiol.">
        <title>Complete genome sequence of Corynebacterium casei LMG S-19264T (=DSM 44701T), isolated from a smear-ripened cheese.</title>
        <authorList>
            <consortium name="US DOE Joint Genome Institute (JGI-PGF)"/>
            <person name="Walter F."/>
            <person name="Albersmeier A."/>
            <person name="Kalinowski J."/>
            <person name="Ruckert C."/>
        </authorList>
    </citation>
    <scope>NUCLEOTIDE SEQUENCE</scope>
    <source>
        <strain evidence="6">JCM 3086</strain>
    </source>
</reference>
<dbReference type="PANTHER" id="PTHR24321">
    <property type="entry name" value="DEHYDROGENASES, SHORT CHAIN"/>
    <property type="match status" value="1"/>
</dbReference>
<dbReference type="PROSITE" id="PS00061">
    <property type="entry name" value="ADH_SHORT"/>
    <property type="match status" value="1"/>
</dbReference>
<dbReference type="SMART" id="SM00822">
    <property type="entry name" value="PKS_KR"/>
    <property type="match status" value="1"/>
</dbReference>
<dbReference type="InterPro" id="IPR036291">
    <property type="entry name" value="NAD(P)-bd_dom_sf"/>
</dbReference>
<feature type="domain" description="Ketoreductase" evidence="5">
    <location>
        <begin position="23"/>
        <end position="229"/>
    </location>
</feature>
<evidence type="ECO:0000256" key="2">
    <source>
        <dbReference type="ARBA" id="ARBA00023002"/>
    </source>
</evidence>
<gene>
    <name evidence="6" type="ORF">GCM10010121_053510</name>
</gene>
<proteinExistence type="inferred from homology"/>
<dbReference type="InterPro" id="IPR002347">
    <property type="entry name" value="SDR_fam"/>
</dbReference>
<evidence type="ECO:0000256" key="4">
    <source>
        <dbReference type="SAM" id="MobiDB-lite"/>
    </source>
</evidence>
<dbReference type="FunFam" id="3.40.50.720:FF:000084">
    <property type="entry name" value="Short-chain dehydrogenase reductase"/>
    <property type="match status" value="1"/>
</dbReference>
<dbReference type="PANTHER" id="PTHR24321:SF8">
    <property type="entry name" value="ESTRADIOL 17-BETA-DEHYDROGENASE 8-RELATED"/>
    <property type="match status" value="1"/>
</dbReference>
<name>A0A917KZT3_9ACTN</name>
<keyword evidence="2" id="KW-0560">Oxidoreductase</keyword>
<organism evidence="6 7">
    <name type="scientific">Streptomyces brasiliensis</name>
    <dbReference type="NCBI Taxonomy" id="1954"/>
    <lineage>
        <taxon>Bacteria</taxon>
        <taxon>Bacillati</taxon>
        <taxon>Actinomycetota</taxon>
        <taxon>Actinomycetes</taxon>
        <taxon>Kitasatosporales</taxon>
        <taxon>Streptomycetaceae</taxon>
        <taxon>Streptomyces</taxon>
    </lineage>
</organism>
<dbReference type="PRINTS" id="PR00081">
    <property type="entry name" value="GDHRDH"/>
</dbReference>
<dbReference type="Gene3D" id="3.40.50.720">
    <property type="entry name" value="NAD(P)-binding Rossmann-like Domain"/>
    <property type="match status" value="1"/>
</dbReference>
<dbReference type="InterPro" id="IPR020904">
    <property type="entry name" value="Sc_DH/Rdtase_CS"/>
</dbReference>
<comment type="similarity">
    <text evidence="1">Belongs to the short-chain dehydrogenases/reductases (SDR) family.</text>
</comment>
<dbReference type="InterPro" id="IPR057326">
    <property type="entry name" value="KR_dom"/>
</dbReference>
<dbReference type="EMBL" id="BMQA01000019">
    <property type="protein sequence ID" value="GGJ35577.1"/>
    <property type="molecule type" value="Genomic_DNA"/>
</dbReference>
<sequence>MTMQHTAPGTSATAGNGPEGGGRVALVTGAGSGIGEAFARLWLRRHGPVVGVDIDAARLKWLESEGGAALAGDVTVAETTASAVALAEEQYGHLDAVVLSAGVTAWGSVEELDLATYDRTMEVNVRAGVLGIRAVAPALRRAGGGSIVLLSSVSGTGGEPDHWAYCVSKAAVSNLARSAAVDLAQSGIRVNVVAPGPVHTDLTRPIKETRPERYEELRRALPLQRWGEQEEVAEAIAFLASPAASFITAAVLPVDGGATGRTGLMDPLPFPSRAQ</sequence>
<reference evidence="6" key="2">
    <citation type="submission" date="2020-09" db="EMBL/GenBank/DDBJ databases">
        <authorList>
            <person name="Sun Q."/>
            <person name="Ohkuma M."/>
        </authorList>
    </citation>
    <scope>NUCLEOTIDE SEQUENCE</scope>
    <source>
        <strain evidence="6">JCM 3086</strain>
    </source>
</reference>
<dbReference type="AlphaFoldDB" id="A0A917KZT3"/>
<keyword evidence="3" id="KW-0520">NAD</keyword>
<evidence type="ECO:0000313" key="7">
    <source>
        <dbReference type="Proteomes" id="UP000657574"/>
    </source>
</evidence>
<comment type="caution">
    <text evidence="6">The sequence shown here is derived from an EMBL/GenBank/DDBJ whole genome shotgun (WGS) entry which is preliminary data.</text>
</comment>
<protein>
    <submittedName>
        <fullName evidence="6">Short-chain dehydrogenase</fullName>
    </submittedName>
</protein>
<dbReference type="Proteomes" id="UP000657574">
    <property type="component" value="Unassembled WGS sequence"/>
</dbReference>
<dbReference type="PRINTS" id="PR00080">
    <property type="entry name" value="SDRFAMILY"/>
</dbReference>
<accession>A0A917KZT3</accession>
<feature type="region of interest" description="Disordered" evidence="4">
    <location>
        <begin position="1"/>
        <end position="23"/>
    </location>
</feature>
<evidence type="ECO:0000256" key="3">
    <source>
        <dbReference type="ARBA" id="ARBA00023027"/>
    </source>
</evidence>
<dbReference type="SUPFAM" id="SSF51735">
    <property type="entry name" value="NAD(P)-binding Rossmann-fold domains"/>
    <property type="match status" value="1"/>
</dbReference>
<evidence type="ECO:0000313" key="6">
    <source>
        <dbReference type="EMBL" id="GGJ35577.1"/>
    </source>
</evidence>
<keyword evidence="7" id="KW-1185">Reference proteome</keyword>
<feature type="compositionally biased region" description="Polar residues" evidence="4">
    <location>
        <begin position="1"/>
        <end position="14"/>
    </location>
</feature>
<dbReference type="CDD" id="cd05233">
    <property type="entry name" value="SDR_c"/>
    <property type="match status" value="1"/>
</dbReference>
<dbReference type="Pfam" id="PF13561">
    <property type="entry name" value="adh_short_C2"/>
    <property type="match status" value="1"/>
</dbReference>
<evidence type="ECO:0000256" key="1">
    <source>
        <dbReference type="ARBA" id="ARBA00006484"/>
    </source>
</evidence>
<evidence type="ECO:0000259" key="5">
    <source>
        <dbReference type="SMART" id="SM00822"/>
    </source>
</evidence>